<dbReference type="AlphaFoldDB" id="A0A1H1FTW0"/>
<evidence type="ECO:0000313" key="2">
    <source>
        <dbReference type="Proteomes" id="UP000181917"/>
    </source>
</evidence>
<organism evidence="1 2">
    <name type="scientific">Crystallibacter crystallopoietes</name>
    <dbReference type="NCBI Taxonomy" id="37928"/>
    <lineage>
        <taxon>Bacteria</taxon>
        <taxon>Bacillati</taxon>
        <taxon>Actinomycetota</taxon>
        <taxon>Actinomycetes</taxon>
        <taxon>Micrococcales</taxon>
        <taxon>Micrococcaceae</taxon>
        <taxon>Crystallibacter</taxon>
    </lineage>
</organism>
<dbReference type="OrthoDB" id="5108854at2"/>
<dbReference type="Proteomes" id="UP000181917">
    <property type="component" value="Unassembled WGS sequence"/>
</dbReference>
<dbReference type="RefSeq" id="WP_139186818.1">
    <property type="nucleotide sequence ID" value="NZ_CP018863.1"/>
</dbReference>
<proteinExistence type="predicted"/>
<keyword evidence="2" id="KW-1185">Reference proteome</keyword>
<reference evidence="1 2" key="1">
    <citation type="submission" date="2016-10" db="EMBL/GenBank/DDBJ databases">
        <authorList>
            <person name="de Groot N.N."/>
        </authorList>
    </citation>
    <scope>NUCLEOTIDE SEQUENCE [LARGE SCALE GENOMIC DNA]</scope>
    <source>
        <strain evidence="1 2">DSM 20117</strain>
    </source>
</reference>
<evidence type="ECO:0000313" key="1">
    <source>
        <dbReference type="EMBL" id="SDR04513.1"/>
    </source>
</evidence>
<accession>A0A1H1FTW0</accession>
<gene>
    <name evidence="1" type="ORF">SAMN04489742_3657</name>
</gene>
<protein>
    <submittedName>
        <fullName evidence="1">Uncharacterized protein</fullName>
    </submittedName>
</protein>
<dbReference type="STRING" id="37928.SAMN04489742_3657"/>
<dbReference type="EMBL" id="FNKH01000002">
    <property type="protein sequence ID" value="SDR04513.1"/>
    <property type="molecule type" value="Genomic_DNA"/>
</dbReference>
<sequence>MSSPAHELTLLVDAPDGLMVRRVPNASLLSTDEELGPAAESSTRDSAAKWGLPDFVFLPEQQRQGSGVRERGDGLVIADGIAALIQVKARNAVPGSAEREASWLTSNINKATKQAKGSIRHLAHRREKLTSARGRRVEIDGALYSWIAVVIVEHPQPPADFTPSLEEAGSVPCVVLLRRDWEFLFDHLRSTRAVLHYISRVAGEEQELGGEPARYTQAALADADAQPKELPDGLRRLAGPAQVAPVYSAPLAPLEPADDSSMLFRIILEDVANTHIGEDSESDRLELLTALDTLPASYRPELGAALLKFMQSVAQHRGDKVRSESRVFIPYPGDQVPMVFMVASAHFSRAQPLLSMRTQLLHHEYWSSLQESPGSTVGVMLTPSHQKNRAWDTSTIWLKGPTGLTQEDARELRKHITGRI</sequence>
<name>A0A1H1FTW0_9MICC</name>